<feature type="domain" description="AAA+ ATPase" evidence="1">
    <location>
        <begin position="154"/>
        <end position="289"/>
    </location>
</feature>
<dbReference type="CDD" id="cd00009">
    <property type="entry name" value="AAA"/>
    <property type="match status" value="1"/>
</dbReference>
<dbReference type="AlphaFoldDB" id="A0A9D1E4E5"/>
<dbReference type="Gene3D" id="3.40.50.300">
    <property type="entry name" value="P-loop containing nucleotide triphosphate hydrolases"/>
    <property type="match status" value="1"/>
</dbReference>
<keyword evidence="2" id="KW-0067">ATP-binding</keyword>
<keyword evidence="2" id="KW-0547">Nucleotide-binding</keyword>
<dbReference type="PANTHER" id="PTHR30050:SF4">
    <property type="entry name" value="ATP-BINDING PROTEIN RV3427C IN INSERTION SEQUENCE-RELATED"/>
    <property type="match status" value="1"/>
</dbReference>
<dbReference type="InterPro" id="IPR027417">
    <property type="entry name" value="P-loop_NTPase"/>
</dbReference>
<dbReference type="Pfam" id="PF01695">
    <property type="entry name" value="IstB_IS21"/>
    <property type="match status" value="1"/>
</dbReference>
<evidence type="ECO:0000313" key="2">
    <source>
        <dbReference type="EMBL" id="HIR65894.1"/>
    </source>
</evidence>
<dbReference type="GO" id="GO:0006260">
    <property type="term" value="P:DNA replication"/>
    <property type="evidence" value="ECO:0007669"/>
    <property type="project" value="TreeGrafter"/>
</dbReference>
<dbReference type="PANTHER" id="PTHR30050">
    <property type="entry name" value="CHROMOSOMAL REPLICATION INITIATOR PROTEIN DNAA"/>
    <property type="match status" value="1"/>
</dbReference>
<sequence length="298" mass="33676">MNKQQLVFLAKRNVQSHRQKALDGYDATMAFLRSHEDWNSCEKALKNAQVAFALYNKTQEKANIEKYTQMRNALLQKYHLTEKDLSPRFRCRKCSDTGFVNGKACSCLQREIRKLLVSQSNVQNANFTFENSSETDEHNLKVASKARNVCENSVHTNILLTGGTGSGKTYLLTACANLCAQLGKSVLCVTAYNLSSLFLECHLSDLETQKTIMDNLTDVDVLVIDDLGTENVYKNVTGQYLFALINERIARGKQTFISTNLSLAKLQEIYDPRIFSRLMDQKITFVAMLKGSDKRLAK</sequence>
<dbReference type="SMART" id="SM00382">
    <property type="entry name" value="AAA"/>
    <property type="match status" value="1"/>
</dbReference>
<dbReference type="InterPro" id="IPR002611">
    <property type="entry name" value="IstB_ATP-bd"/>
</dbReference>
<organism evidence="2 3">
    <name type="scientific">Candidatus Fimimonas gallinarum</name>
    <dbReference type="NCBI Taxonomy" id="2840821"/>
    <lineage>
        <taxon>Bacteria</taxon>
        <taxon>Pseudomonadati</taxon>
        <taxon>Myxococcota</taxon>
        <taxon>Myxococcia</taxon>
        <taxon>Myxococcales</taxon>
        <taxon>Cystobacterineae</taxon>
        <taxon>Myxococcaceae</taxon>
        <taxon>Myxococcaceae incertae sedis</taxon>
        <taxon>Candidatus Fimimonas</taxon>
    </lineage>
</organism>
<proteinExistence type="predicted"/>
<evidence type="ECO:0000259" key="1">
    <source>
        <dbReference type="SMART" id="SM00382"/>
    </source>
</evidence>
<reference evidence="2" key="2">
    <citation type="journal article" date="2021" name="PeerJ">
        <title>Extensive microbial diversity within the chicken gut microbiome revealed by metagenomics and culture.</title>
        <authorList>
            <person name="Gilroy R."/>
            <person name="Ravi A."/>
            <person name="Getino M."/>
            <person name="Pursley I."/>
            <person name="Horton D.L."/>
            <person name="Alikhan N.F."/>
            <person name="Baker D."/>
            <person name="Gharbi K."/>
            <person name="Hall N."/>
            <person name="Watson M."/>
            <person name="Adriaenssens E.M."/>
            <person name="Foster-Nyarko E."/>
            <person name="Jarju S."/>
            <person name="Secka A."/>
            <person name="Antonio M."/>
            <person name="Oren A."/>
            <person name="Chaudhuri R.R."/>
            <person name="La Ragione R."/>
            <person name="Hildebrand F."/>
            <person name="Pallen M.J."/>
        </authorList>
    </citation>
    <scope>NUCLEOTIDE SEQUENCE</scope>
    <source>
        <strain evidence="2">CHK121-14286</strain>
    </source>
</reference>
<comment type="caution">
    <text evidence="2">The sequence shown here is derived from an EMBL/GenBank/DDBJ whole genome shotgun (WGS) entry which is preliminary data.</text>
</comment>
<gene>
    <name evidence="2" type="ORF">IAC95_03300</name>
</gene>
<accession>A0A9D1E4E5</accession>
<evidence type="ECO:0000313" key="3">
    <source>
        <dbReference type="Proteomes" id="UP000824200"/>
    </source>
</evidence>
<dbReference type="GO" id="GO:0005524">
    <property type="term" value="F:ATP binding"/>
    <property type="evidence" value="ECO:0007669"/>
    <property type="project" value="UniProtKB-KW"/>
</dbReference>
<name>A0A9D1E4E5_9BACT</name>
<dbReference type="SUPFAM" id="SSF52540">
    <property type="entry name" value="P-loop containing nucleoside triphosphate hydrolases"/>
    <property type="match status" value="1"/>
</dbReference>
<dbReference type="EMBL" id="DVHL01000027">
    <property type="protein sequence ID" value="HIR65894.1"/>
    <property type="molecule type" value="Genomic_DNA"/>
</dbReference>
<dbReference type="InterPro" id="IPR003593">
    <property type="entry name" value="AAA+_ATPase"/>
</dbReference>
<protein>
    <submittedName>
        <fullName evidence="2">ATP-binding protein</fullName>
    </submittedName>
</protein>
<reference evidence="2" key="1">
    <citation type="submission" date="2020-10" db="EMBL/GenBank/DDBJ databases">
        <authorList>
            <person name="Gilroy R."/>
        </authorList>
    </citation>
    <scope>NUCLEOTIDE SEQUENCE</scope>
    <source>
        <strain evidence="2">CHK121-14286</strain>
    </source>
</reference>
<dbReference type="Proteomes" id="UP000824200">
    <property type="component" value="Unassembled WGS sequence"/>
</dbReference>